<reference evidence="1" key="1">
    <citation type="submission" date="2024-02" db="EMBL/GenBank/DDBJ databases">
        <authorList>
            <consortium name="ELIXIR-Norway"/>
            <consortium name="Elixir Norway"/>
        </authorList>
    </citation>
    <scope>NUCLEOTIDE SEQUENCE</scope>
</reference>
<proteinExistence type="predicted"/>
<evidence type="ECO:0000313" key="2">
    <source>
        <dbReference type="Proteomes" id="UP001497512"/>
    </source>
</evidence>
<accession>A0ABP0U5E1</accession>
<name>A0ABP0U5E1_9BRYO</name>
<sequence length="65" mass="7347">MRASTTARTNSLSPSLSLLQCDLLLPASNRFIILDAVRTLFLPRSPRMRQCYLEHPQRCSICDPA</sequence>
<dbReference type="EMBL" id="OZ019911">
    <property type="protein sequence ID" value="CAK9213345.1"/>
    <property type="molecule type" value="Genomic_DNA"/>
</dbReference>
<dbReference type="Proteomes" id="UP001497512">
    <property type="component" value="Chromosome 19"/>
</dbReference>
<organism evidence="1 2">
    <name type="scientific">Sphagnum troendelagicum</name>
    <dbReference type="NCBI Taxonomy" id="128251"/>
    <lineage>
        <taxon>Eukaryota</taxon>
        <taxon>Viridiplantae</taxon>
        <taxon>Streptophyta</taxon>
        <taxon>Embryophyta</taxon>
        <taxon>Bryophyta</taxon>
        <taxon>Sphagnophytina</taxon>
        <taxon>Sphagnopsida</taxon>
        <taxon>Sphagnales</taxon>
        <taxon>Sphagnaceae</taxon>
        <taxon>Sphagnum</taxon>
    </lineage>
</organism>
<gene>
    <name evidence="1" type="ORF">CSSPTR1EN2_LOCUS11690</name>
</gene>
<protein>
    <submittedName>
        <fullName evidence="1">Uncharacterized protein</fullName>
    </submittedName>
</protein>
<keyword evidence="2" id="KW-1185">Reference proteome</keyword>
<evidence type="ECO:0000313" key="1">
    <source>
        <dbReference type="EMBL" id="CAK9213345.1"/>
    </source>
</evidence>